<dbReference type="Proteomes" id="UP000095287">
    <property type="component" value="Unplaced"/>
</dbReference>
<sequence>MISDAMLKYVMCHSPVKGMYDTVVIVEMITVNSVGKSTNMKSRPFPYISSFFDSALETCGYGSTTVLLHRYDFVTPFSVCPIMMMQLWDPPLQDDCSSSASSDHPHRNAYTPCADEFGISNLLQRIRTMDTHNPIIANLILGMDASALNMNSPNLFRRRETRYSTFGGPFIGSHTRMHDVPCKVPEEYRVSVLGKNVDPAGQSNALSPFQEKKYCDEILFHLFYNFCGEIYQLLAAVELYARSWRYHKQQQVWLTRSQFSVHQQSETHELAVYTVFDPTIWRKVNREMTIFFHDIEGKPDVPDMKDVLNVKT</sequence>
<evidence type="ECO:0000259" key="4">
    <source>
        <dbReference type="Pfam" id="PF04153"/>
    </source>
</evidence>
<keyword evidence="5" id="KW-1185">Reference proteome</keyword>
<keyword evidence="2" id="KW-0805">Transcription regulation</keyword>
<proteinExistence type="inferred from homology"/>
<evidence type="ECO:0000256" key="1">
    <source>
        <dbReference type="ARBA" id="ARBA00007682"/>
    </source>
</evidence>
<evidence type="ECO:0000313" key="5">
    <source>
        <dbReference type="Proteomes" id="UP000095287"/>
    </source>
</evidence>
<dbReference type="InterPro" id="IPR007282">
    <property type="entry name" value="NOT2/3/5_C"/>
</dbReference>
<dbReference type="AlphaFoldDB" id="A0A1I8AK09"/>
<comment type="similarity">
    <text evidence="1">Belongs to the CNOT2/3/5 family.</text>
</comment>
<organism evidence="5 6">
    <name type="scientific">Steinernema glaseri</name>
    <dbReference type="NCBI Taxonomy" id="37863"/>
    <lineage>
        <taxon>Eukaryota</taxon>
        <taxon>Metazoa</taxon>
        <taxon>Ecdysozoa</taxon>
        <taxon>Nematoda</taxon>
        <taxon>Chromadorea</taxon>
        <taxon>Rhabditida</taxon>
        <taxon>Tylenchina</taxon>
        <taxon>Panagrolaimomorpha</taxon>
        <taxon>Strongyloidoidea</taxon>
        <taxon>Steinernematidae</taxon>
        <taxon>Steinernema</taxon>
    </lineage>
</organism>
<keyword evidence="3" id="KW-0804">Transcription</keyword>
<evidence type="ECO:0000256" key="3">
    <source>
        <dbReference type="ARBA" id="ARBA00023163"/>
    </source>
</evidence>
<evidence type="ECO:0000313" key="6">
    <source>
        <dbReference type="WBParaSite" id="L893_g6750.t1"/>
    </source>
</evidence>
<dbReference type="GO" id="GO:0006355">
    <property type="term" value="P:regulation of DNA-templated transcription"/>
    <property type="evidence" value="ECO:0007669"/>
    <property type="project" value="InterPro"/>
</dbReference>
<reference evidence="6" key="1">
    <citation type="submission" date="2016-11" db="UniProtKB">
        <authorList>
            <consortium name="WormBaseParasite"/>
        </authorList>
    </citation>
    <scope>IDENTIFICATION</scope>
</reference>
<dbReference type="PANTHER" id="PTHR23326">
    <property type="entry name" value="CCR4 NOT-RELATED"/>
    <property type="match status" value="1"/>
</dbReference>
<protein>
    <submittedName>
        <fullName evidence="6">NOT2_3_5 domain-containing protein</fullName>
    </submittedName>
</protein>
<accession>A0A1I8AK09</accession>
<dbReference type="Gene3D" id="2.30.30.1020">
    <property type="entry name" value="CCR4-NOT complex subunit 2/3/5, C-terminal domain"/>
    <property type="match status" value="1"/>
</dbReference>
<dbReference type="GO" id="GO:2000036">
    <property type="term" value="P:regulation of stem cell population maintenance"/>
    <property type="evidence" value="ECO:0007669"/>
    <property type="project" value="UniProtKB-ARBA"/>
</dbReference>
<dbReference type="WBParaSite" id="L893_g6750.t1">
    <property type="protein sequence ID" value="L893_g6750.t1"/>
    <property type="gene ID" value="L893_g6750"/>
</dbReference>
<evidence type="ECO:0000256" key="2">
    <source>
        <dbReference type="ARBA" id="ARBA00023015"/>
    </source>
</evidence>
<dbReference type="GO" id="GO:0030015">
    <property type="term" value="C:CCR4-NOT core complex"/>
    <property type="evidence" value="ECO:0007669"/>
    <property type="project" value="InterPro"/>
</dbReference>
<name>A0A1I8AK09_9BILA</name>
<dbReference type="Pfam" id="PF04153">
    <property type="entry name" value="NOT2_3_5_C"/>
    <property type="match status" value="1"/>
</dbReference>
<feature type="domain" description="NOT2/NOT3/NOT5 C-terminal" evidence="4">
    <location>
        <begin position="163"/>
        <end position="290"/>
    </location>
</feature>
<dbReference type="InterPro" id="IPR040168">
    <property type="entry name" value="Not2/3/5"/>
</dbReference>
<dbReference type="InterPro" id="IPR038635">
    <property type="entry name" value="CCR4-NOT_su2/3/5_C_sf"/>
</dbReference>